<protein>
    <submittedName>
        <fullName evidence="1">Uncharacterized protein</fullName>
    </submittedName>
</protein>
<comment type="caution">
    <text evidence="1">The sequence shown here is derived from an EMBL/GenBank/DDBJ whole genome shotgun (WGS) entry which is preliminary data.</text>
</comment>
<sequence>MSSEKLYEKARLMMGATEEERLRKARARTVVMTRILRAQAKAQEVTPEMLARVCNI</sequence>
<dbReference type="RefSeq" id="WP_198746795.1">
    <property type="nucleotide sequence ID" value="NZ_JAEHTE010000002.1"/>
</dbReference>
<evidence type="ECO:0000313" key="2">
    <source>
        <dbReference type="Proteomes" id="UP000637061"/>
    </source>
</evidence>
<name>A0A8I1ECU4_PSEPU</name>
<reference evidence="1" key="1">
    <citation type="submission" date="2020-12" db="EMBL/GenBank/DDBJ databases">
        <title>Enhanced detection system for hospital associated transmission using whole genome sequencing surveillance.</title>
        <authorList>
            <person name="Harrison L.H."/>
            <person name="Van Tyne D."/>
            <person name="Marsh J.W."/>
            <person name="Griffith M.P."/>
            <person name="Snyder D.J."/>
            <person name="Cooper V.S."/>
            <person name="Mustapha M."/>
        </authorList>
    </citation>
    <scope>NUCLEOTIDE SEQUENCE</scope>
    <source>
        <strain evidence="1">PSB00042</strain>
    </source>
</reference>
<dbReference type="EMBL" id="JAEHTE010000002">
    <property type="protein sequence ID" value="MBI6883181.1"/>
    <property type="molecule type" value="Genomic_DNA"/>
</dbReference>
<organism evidence="1 2">
    <name type="scientific">Pseudomonas putida</name>
    <name type="common">Arthrobacter siderocapsulatus</name>
    <dbReference type="NCBI Taxonomy" id="303"/>
    <lineage>
        <taxon>Bacteria</taxon>
        <taxon>Pseudomonadati</taxon>
        <taxon>Pseudomonadota</taxon>
        <taxon>Gammaproteobacteria</taxon>
        <taxon>Pseudomonadales</taxon>
        <taxon>Pseudomonadaceae</taxon>
        <taxon>Pseudomonas</taxon>
    </lineage>
</organism>
<gene>
    <name evidence="1" type="ORF">JEU22_04585</name>
</gene>
<dbReference type="AlphaFoldDB" id="A0A8I1ECU4"/>
<evidence type="ECO:0000313" key="1">
    <source>
        <dbReference type="EMBL" id="MBI6883181.1"/>
    </source>
</evidence>
<accession>A0A8I1ECU4</accession>
<proteinExistence type="predicted"/>
<dbReference type="Proteomes" id="UP000637061">
    <property type="component" value="Unassembled WGS sequence"/>
</dbReference>